<evidence type="ECO:0000256" key="6">
    <source>
        <dbReference type="ARBA" id="ARBA00023136"/>
    </source>
</evidence>
<dbReference type="OrthoDB" id="8562875at2"/>
<evidence type="ECO:0000256" key="5">
    <source>
        <dbReference type="ARBA" id="ARBA00022989"/>
    </source>
</evidence>
<reference evidence="8 9" key="1">
    <citation type="submission" date="2019-03" db="EMBL/GenBank/DDBJ databases">
        <title>Deep-cultivation of Planctomycetes and their phenomic and genomic characterization uncovers novel biology.</title>
        <authorList>
            <person name="Wiegand S."/>
            <person name="Jogler M."/>
            <person name="Boedeker C."/>
            <person name="Pinto D."/>
            <person name="Vollmers J."/>
            <person name="Rivas-Marin E."/>
            <person name="Kohn T."/>
            <person name="Peeters S.H."/>
            <person name="Heuer A."/>
            <person name="Rast P."/>
            <person name="Oberbeckmann S."/>
            <person name="Bunk B."/>
            <person name="Jeske O."/>
            <person name="Meyerdierks A."/>
            <person name="Storesund J.E."/>
            <person name="Kallscheuer N."/>
            <person name="Luecker S."/>
            <person name="Lage O.M."/>
            <person name="Pohl T."/>
            <person name="Merkel B.J."/>
            <person name="Hornburger P."/>
            <person name="Mueller R.-W."/>
            <person name="Bruemmer F."/>
            <person name="Labrenz M."/>
            <person name="Spormann A.M."/>
            <person name="Op den Camp H."/>
            <person name="Overmann J."/>
            <person name="Amann R."/>
            <person name="Jetten M.S.M."/>
            <person name="Mascher T."/>
            <person name="Medema M.H."/>
            <person name="Devos D.P."/>
            <person name="Kaster A.-K."/>
            <person name="Ovreas L."/>
            <person name="Rohde M."/>
            <person name="Galperin M.Y."/>
            <person name="Jogler C."/>
        </authorList>
    </citation>
    <scope>NUCLEOTIDE SEQUENCE [LARGE SCALE GENOMIC DNA]</scope>
    <source>
        <strain evidence="8 9">Enr13</strain>
    </source>
</reference>
<sequence length="469" mass="52138">MSFLRDFLRHFGVDRAVSYAMAARMWQIPSGVVTTVLIALCFQPDEQGVYYLILTLTGLQSLADAGLINTLLHAASHETAKARFDRRGYLHAPRRARGRLSGMVRFATVWFLVASVTLVLVGVAAGAILLGRQDVFQTAFAPLAVAMVLSGMAFSLAPLIAILEGCDQVRTVNRYRLGQTVLGSFVVWICLVTGAGLWTAAASIATQLAWELVLVGWRYRVFFLQLSRTPRNHFDWRHEIWPLQWRIGVQSIVRYLAFLPILPVLFDAHGPEIAGRYGMTWQVISNLMMVAYVYVRTRSPEFGRLIAERRRVESNLAFKRVTIGSTVLLVALVTSFCVSLVLLNALQWPPTEQIVSRFLSITACACFAVAVIPMHLTQCFSMFIRAQKFDPIWRVSLPSGLTLAALAYFSALSGRVEWIAASMTLTFGGSAIALSLMCRWYDQHFRQIEKGASRSDENGSQMENSGGLG</sequence>
<evidence type="ECO:0000256" key="3">
    <source>
        <dbReference type="ARBA" id="ARBA00022475"/>
    </source>
</evidence>
<dbReference type="KEGG" id="snep:Enr13x_53840"/>
<keyword evidence="6 7" id="KW-0472">Membrane</keyword>
<dbReference type="Proteomes" id="UP000319004">
    <property type="component" value="Chromosome"/>
</dbReference>
<name>A0A518HXB5_9BACT</name>
<feature type="transmembrane region" description="Helical" evidence="7">
    <location>
        <begin position="354"/>
        <end position="372"/>
    </location>
</feature>
<evidence type="ECO:0000256" key="1">
    <source>
        <dbReference type="ARBA" id="ARBA00004651"/>
    </source>
</evidence>
<evidence type="ECO:0000313" key="8">
    <source>
        <dbReference type="EMBL" id="QDV45505.1"/>
    </source>
</evidence>
<dbReference type="GO" id="GO:0005886">
    <property type="term" value="C:plasma membrane"/>
    <property type="evidence" value="ECO:0007669"/>
    <property type="project" value="UniProtKB-SubCell"/>
</dbReference>
<dbReference type="InterPro" id="IPR050833">
    <property type="entry name" value="Poly_Biosynth_Transport"/>
</dbReference>
<evidence type="ECO:0000256" key="4">
    <source>
        <dbReference type="ARBA" id="ARBA00022692"/>
    </source>
</evidence>
<dbReference type="AlphaFoldDB" id="A0A518HXB5"/>
<dbReference type="EMBL" id="CP037423">
    <property type="protein sequence ID" value="QDV45505.1"/>
    <property type="molecule type" value="Genomic_DNA"/>
</dbReference>
<feature type="transmembrane region" description="Helical" evidence="7">
    <location>
        <begin position="316"/>
        <end position="342"/>
    </location>
</feature>
<proteinExistence type="inferred from homology"/>
<dbReference type="PANTHER" id="PTHR30250:SF10">
    <property type="entry name" value="LIPOPOLYSACCHARIDE BIOSYNTHESIS PROTEIN WZXC"/>
    <property type="match status" value="1"/>
</dbReference>
<dbReference type="PANTHER" id="PTHR30250">
    <property type="entry name" value="PST FAMILY PREDICTED COLANIC ACID TRANSPORTER"/>
    <property type="match status" value="1"/>
</dbReference>
<keyword evidence="4 7" id="KW-0812">Transmembrane</keyword>
<evidence type="ECO:0000313" key="9">
    <source>
        <dbReference type="Proteomes" id="UP000319004"/>
    </source>
</evidence>
<keyword evidence="5 7" id="KW-1133">Transmembrane helix</keyword>
<keyword evidence="9" id="KW-1185">Reference proteome</keyword>
<protein>
    <recommendedName>
        <fullName evidence="10">Polysaccharide biosynthesis protein</fullName>
    </recommendedName>
</protein>
<evidence type="ECO:0000256" key="7">
    <source>
        <dbReference type="SAM" id="Phobius"/>
    </source>
</evidence>
<feature type="transmembrane region" description="Helical" evidence="7">
    <location>
        <begin position="278"/>
        <end position="295"/>
    </location>
</feature>
<evidence type="ECO:0008006" key="10">
    <source>
        <dbReference type="Google" id="ProtNLM"/>
    </source>
</evidence>
<gene>
    <name evidence="8" type="ORF">Enr13x_53840</name>
</gene>
<feature type="transmembrane region" description="Helical" evidence="7">
    <location>
        <begin position="104"/>
        <end position="128"/>
    </location>
</feature>
<evidence type="ECO:0000256" key="2">
    <source>
        <dbReference type="ARBA" id="ARBA00007430"/>
    </source>
</evidence>
<accession>A0A518HXB5</accession>
<feature type="transmembrane region" description="Helical" evidence="7">
    <location>
        <begin position="175"/>
        <end position="198"/>
    </location>
</feature>
<organism evidence="8 9">
    <name type="scientific">Stieleria neptunia</name>
    <dbReference type="NCBI Taxonomy" id="2527979"/>
    <lineage>
        <taxon>Bacteria</taxon>
        <taxon>Pseudomonadati</taxon>
        <taxon>Planctomycetota</taxon>
        <taxon>Planctomycetia</taxon>
        <taxon>Pirellulales</taxon>
        <taxon>Pirellulaceae</taxon>
        <taxon>Stieleria</taxon>
    </lineage>
</organism>
<feature type="transmembrane region" description="Helical" evidence="7">
    <location>
        <begin position="418"/>
        <end position="441"/>
    </location>
</feature>
<feature type="transmembrane region" description="Helical" evidence="7">
    <location>
        <begin position="140"/>
        <end position="163"/>
    </location>
</feature>
<feature type="transmembrane region" description="Helical" evidence="7">
    <location>
        <begin position="392"/>
        <end position="412"/>
    </location>
</feature>
<comment type="similarity">
    <text evidence="2">Belongs to the polysaccharide synthase family.</text>
</comment>
<keyword evidence="3" id="KW-1003">Cell membrane</keyword>
<dbReference type="RefSeq" id="WP_145389654.1">
    <property type="nucleotide sequence ID" value="NZ_CP037423.1"/>
</dbReference>
<comment type="subcellular location">
    <subcellularLocation>
        <location evidence="1">Cell membrane</location>
        <topology evidence="1">Multi-pass membrane protein</topology>
    </subcellularLocation>
</comment>